<evidence type="ECO:0000313" key="7">
    <source>
        <dbReference type="EMBL" id="KAF9451825.1"/>
    </source>
</evidence>
<proteinExistence type="inferred from homology"/>
<evidence type="ECO:0000256" key="2">
    <source>
        <dbReference type="PIRSR" id="PIRSR601461-1"/>
    </source>
</evidence>
<dbReference type="GO" id="GO:0006508">
    <property type="term" value="P:proteolysis"/>
    <property type="evidence" value="ECO:0007669"/>
    <property type="project" value="UniProtKB-KW"/>
</dbReference>
<dbReference type="CDD" id="cd05471">
    <property type="entry name" value="pepsin_like"/>
    <property type="match status" value="1"/>
</dbReference>
<dbReference type="InterPro" id="IPR021109">
    <property type="entry name" value="Peptidase_aspartic_dom_sf"/>
</dbReference>
<reference evidence="7" key="1">
    <citation type="submission" date="2020-11" db="EMBL/GenBank/DDBJ databases">
        <authorList>
            <consortium name="DOE Joint Genome Institute"/>
            <person name="Ahrendt S."/>
            <person name="Riley R."/>
            <person name="Andreopoulos W."/>
            <person name="Labutti K."/>
            <person name="Pangilinan J."/>
            <person name="Ruiz-Duenas F.J."/>
            <person name="Barrasa J.M."/>
            <person name="Sanchez-Garcia M."/>
            <person name="Camarero S."/>
            <person name="Miyauchi S."/>
            <person name="Serrano A."/>
            <person name="Linde D."/>
            <person name="Babiker R."/>
            <person name="Drula E."/>
            <person name="Ayuso-Fernandez I."/>
            <person name="Pacheco R."/>
            <person name="Padilla G."/>
            <person name="Ferreira P."/>
            <person name="Barriuso J."/>
            <person name="Kellner H."/>
            <person name="Castanera R."/>
            <person name="Alfaro M."/>
            <person name="Ramirez L."/>
            <person name="Pisabarro A.G."/>
            <person name="Kuo A."/>
            <person name="Tritt A."/>
            <person name="Lipzen A."/>
            <person name="He G."/>
            <person name="Yan M."/>
            <person name="Ng V."/>
            <person name="Cullen D."/>
            <person name="Martin F."/>
            <person name="Rosso M.-N."/>
            <person name="Henrissat B."/>
            <person name="Hibbett D."/>
            <person name="Martinez A.T."/>
            <person name="Grigoriev I.V."/>
        </authorList>
    </citation>
    <scope>NUCLEOTIDE SEQUENCE</scope>
    <source>
        <strain evidence="7">MF-IS2</strain>
    </source>
</reference>
<name>A0A9P6C7F1_9AGAR</name>
<evidence type="ECO:0000256" key="3">
    <source>
        <dbReference type="PIRSR" id="PIRSR601461-2"/>
    </source>
</evidence>
<feature type="signal peptide" evidence="5">
    <location>
        <begin position="1"/>
        <end position="22"/>
    </location>
</feature>
<keyword evidence="3" id="KW-1015">Disulfide bond</keyword>
<gene>
    <name evidence="7" type="ORF">P691DRAFT_662299</name>
</gene>
<evidence type="ECO:0000256" key="1">
    <source>
        <dbReference type="ARBA" id="ARBA00007447"/>
    </source>
</evidence>
<dbReference type="PANTHER" id="PTHR47966:SF51">
    <property type="entry name" value="BETA-SITE APP-CLEAVING ENZYME, ISOFORM A-RELATED"/>
    <property type="match status" value="1"/>
</dbReference>
<dbReference type="OrthoDB" id="3089at2759"/>
<dbReference type="InterPro" id="IPR034164">
    <property type="entry name" value="Pepsin-like_dom"/>
</dbReference>
<dbReference type="Pfam" id="PF00026">
    <property type="entry name" value="Asp"/>
    <property type="match status" value="1"/>
</dbReference>
<comment type="similarity">
    <text evidence="1">Belongs to the peptidase A1 family.</text>
</comment>
<keyword evidence="7" id="KW-0378">Hydrolase</keyword>
<feature type="chain" id="PRO_5040118948" evidence="5">
    <location>
        <begin position="23"/>
        <end position="493"/>
    </location>
</feature>
<dbReference type="Gene3D" id="2.40.70.10">
    <property type="entry name" value="Acid Proteases"/>
    <property type="match status" value="2"/>
</dbReference>
<dbReference type="GO" id="GO:0004190">
    <property type="term" value="F:aspartic-type endopeptidase activity"/>
    <property type="evidence" value="ECO:0007669"/>
    <property type="project" value="InterPro"/>
</dbReference>
<accession>A0A9P6C7F1</accession>
<evidence type="ECO:0000256" key="4">
    <source>
        <dbReference type="SAM" id="MobiDB-lite"/>
    </source>
</evidence>
<sequence>MLFPPVRIFVLVAGHLVGSTSARPASTRPEPTAEHRDSQNNLTTRTRGYDIPIRRGNFKSSTFRRRGSLSGESGLGDNSDLLYTVPIEVGSTVVAVNLDTGSSDLWIVSDACNTDACKGSTVTRYPTKNANSSGIDVNMLYGDSSSGTFAKGTIGLDTATIAGIAMTDQAFGMVNDTDNPVVKYDTAGIFGLGFPAGSKVQQSALIRHTQSGPINATDDFLLSTYTQGPLLSRILMTDALESPMFTITLHRNTIDISGKGQLTVGKLPDGVDNSSLTWVPVRLYNPDEGGLRPPTFAPNEIYPFRWEVDIDAVYLDGTRLPASTVPTSDGVDATRTSALIDTGNSIIRGPQDVVGTILRSVSPSYQPQDTNPVAVFPCNTPHTLSFQIGGQLFPIDPRDFVSQYKQNDATTCVADNLVTTDAPQFGALFRWSLGDPFFKSNLIAFHYGNLTHPSVDPPRIGFLSLVPPNVGDLYQQAVNNALSDGGNFEGEDL</sequence>
<dbReference type="SUPFAM" id="SSF50630">
    <property type="entry name" value="Acid proteases"/>
    <property type="match status" value="1"/>
</dbReference>
<comment type="caution">
    <text evidence="7">The sequence shown here is derived from an EMBL/GenBank/DDBJ whole genome shotgun (WGS) entry which is preliminary data.</text>
</comment>
<keyword evidence="7" id="KW-0645">Protease</keyword>
<dbReference type="InterPro" id="IPR001461">
    <property type="entry name" value="Aspartic_peptidase_A1"/>
</dbReference>
<feature type="active site" evidence="2">
    <location>
        <position position="99"/>
    </location>
</feature>
<dbReference type="PROSITE" id="PS51767">
    <property type="entry name" value="PEPTIDASE_A1"/>
    <property type="match status" value="1"/>
</dbReference>
<dbReference type="Proteomes" id="UP000807342">
    <property type="component" value="Unassembled WGS sequence"/>
</dbReference>
<evidence type="ECO:0000256" key="5">
    <source>
        <dbReference type="SAM" id="SignalP"/>
    </source>
</evidence>
<dbReference type="EMBL" id="MU151079">
    <property type="protein sequence ID" value="KAF9451825.1"/>
    <property type="molecule type" value="Genomic_DNA"/>
</dbReference>
<protein>
    <submittedName>
        <fullName evidence="7">Acid protease</fullName>
    </submittedName>
</protein>
<evidence type="ECO:0000313" key="8">
    <source>
        <dbReference type="Proteomes" id="UP000807342"/>
    </source>
</evidence>
<feature type="domain" description="Peptidase A1" evidence="6">
    <location>
        <begin position="83"/>
        <end position="463"/>
    </location>
</feature>
<keyword evidence="8" id="KW-1185">Reference proteome</keyword>
<organism evidence="7 8">
    <name type="scientific">Macrolepiota fuliginosa MF-IS2</name>
    <dbReference type="NCBI Taxonomy" id="1400762"/>
    <lineage>
        <taxon>Eukaryota</taxon>
        <taxon>Fungi</taxon>
        <taxon>Dikarya</taxon>
        <taxon>Basidiomycota</taxon>
        <taxon>Agaricomycotina</taxon>
        <taxon>Agaricomycetes</taxon>
        <taxon>Agaricomycetidae</taxon>
        <taxon>Agaricales</taxon>
        <taxon>Agaricineae</taxon>
        <taxon>Agaricaceae</taxon>
        <taxon>Macrolepiota</taxon>
    </lineage>
</organism>
<dbReference type="PRINTS" id="PR00792">
    <property type="entry name" value="PEPSIN"/>
</dbReference>
<feature type="region of interest" description="Disordered" evidence="4">
    <location>
        <begin position="20"/>
        <end position="49"/>
    </location>
</feature>
<dbReference type="InterPro" id="IPR033121">
    <property type="entry name" value="PEPTIDASE_A1"/>
</dbReference>
<evidence type="ECO:0000259" key="6">
    <source>
        <dbReference type="PROSITE" id="PS51767"/>
    </source>
</evidence>
<dbReference type="AlphaFoldDB" id="A0A9P6C7F1"/>
<feature type="active site" evidence="2">
    <location>
        <position position="341"/>
    </location>
</feature>
<dbReference type="PANTHER" id="PTHR47966">
    <property type="entry name" value="BETA-SITE APP-CLEAVING ENZYME, ISOFORM A-RELATED"/>
    <property type="match status" value="1"/>
</dbReference>
<feature type="disulfide bond" evidence="3">
    <location>
        <begin position="112"/>
        <end position="117"/>
    </location>
</feature>
<keyword evidence="5" id="KW-0732">Signal</keyword>